<reference evidence="1" key="1">
    <citation type="journal article" date="2015" name="Nature">
        <title>Complex archaea that bridge the gap between prokaryotes and eukaryotes.</title>
        <authorList>
            <person name="Spang A."/>
            <person name="Saw J.H."/>
            <person name="Jorgensen S.L."/>
            <person name="Zaremba-Niedzwiedzka K."/>
            <person name="Martijn J."/>
            <person name="Lind A.E."/>
            <person name="van Eijk R."/>
            <person name="Schleper C."/>
            <person name="Guy L."/>
            <person name="Ettema T.J."/>
        </authorList>
    </citation>
    <scope>NUCLEOTIDE SEQUENCE</scope>
</reference>
<gene>
    <name evidence="1" type="ORF">LCGC14_1755560</name>
</gene>
<accession>A0A0F9H2P4</accession>
<evidence type="ECO:0000313" key="1">
    <source>
        <dbReference type="EMBL" id="KKM05294.1"/>
    </source>
</evidence>
<sequence>MKCSLQFPVQPHVLKYLRFRYGPDFTYTNNASIAPIIRAVISDPVHSKASAFVTDHFYEIILTSYYHNRFKVIYSKEKIYQFNVDVDWLFREELYQFMILNRNIYGIKYRTSMRDFLKKLGITEDDIKQETLLKQFGRNYSKKELPYATKVG</sequence>
<dbReference type="EMBL" id="LAZR01016254">
    <property type="protein sequence ID" value="KKM05294.1"/>
    <property type="molecule type" value="Genomic_DNA"/>
</dbReference>
<comment type="caution">
    <text evidence="1">The sequence shown here is derived from an EMBL/GenBank/DDBJ whole genome shotgun (WGS) entry which is preliminary data.</text>
</comment>
<name>A0A0F9H2P4_9ZZZZ</name>
<organism evidence="1">
    <name type="scientific">marine sediment metagenome</name>
    <dbReference type="NCBI Taxonomy" id="412755"/>
    <lineage>
        <taxon>unclassified sequences</taxon>
        <taxon>metagenomes</taxon>
        <taxon>ecological metagenomes</taxon>
    </lineage>
</organism>
<proteinExistence type="predicted"/>
<dbReference type="AlphaFoldDB" id="A0A0F9H2P4"/>
<protein>
    <submittedName>
        <fullName evidence="1">Uncharacterized protein</fullName>
    </submittedName>
</protein>